<dbReference type="EMBL" id="CAADRM010000097">
    <property type="protein sequence ID" value="VFU14880.1"/>
    <property type="molecule type" value="Genomic_DNA"/>
</dbReference>
<dbReference type="InterPro" id="IPR028082">
    <property type="entry name" value="Peripla_BP_I"/>
</dbReference>
<name>A0A485M005_9ZZZZ</name>
<dbReference type="AlphaFoldDB" id="A0A485M005"/>
<accession>A0A485M005</accession>
<dbReference type="Gene3D" id="3.40.50.2300">
    <property type="match status" value="2"/>
</dbReference>
<gene>
    <name evidence="3" type="ORF">SCFA_340006</name>
</gene>
<evidence type="ECO:0000259" key="2">
    <source>
        <dbReference type="Pfam" id="PF13458"/>
    </source>
</evidence>
<feature type="domain" description="Leucine-binding protein" evidence="2">
    <location>
        <begin position="35"/>
        <end position="378"/>
    </location>
</feature>
<dbReference type="PANTHER" id="PTHR47235">
    <property type="entry name" value="BLR6548 PROTEIN"/>
    <property type="match status" value="1"/>
</dbReference>
<proteinExistence type="predicted"/>
<sequence length="398" mass="43792">MKGTRSMVFWLLALILVLMLPVQGHAGPPGFDKKEIRIAQWGPQTGPAAPWGSVARGSDLIFRIVNEEGGIHGRTIKYFIRDDQYNPAQTKAVVKELVERRGIFAFVGGVGAPCGMAVKDYLAENKVVWVGPSTAINEYVFPVNPYLFAIYPLYEDEASILTKYAVEKLKAQKIGFFYQNDSYGKSGLEGCKQRLNTYNMSLVEEVSVEPSEKDLSSQMLRLKNSGAEVVFLWVNPTSATIALKTSATIGFKPQWISSDTLSDFPLMNTITGGLWEGVITGGFCLPPDSDHSTIVKYREAAKKYAPEERFGTFYLAGMLFAEPLIDALQRVGPNLSTDAFLDALNSTKDFQGIGPKITWSPDVHQGTDSIQILQCGPGGSSILLQDWVSNDLATWKPK</sequence>
<dbReference type="PANTHER" id="PTHR47235:SF1">
    <property type="entry name" value="BLR6548 PROTEIN"/>
    <property type="match status" value="1"/>
</dbReference>
<dbReference type="InterPro" id="IPR028081">
    <property type="entry name" value="Leu-bd"/>
</dbReference>
<protein>
    <recommendedName>
        <fullName evidence="2">Leucine-binding protein domain-containing protein</fullName>
    </recommendedName>
</protein>
<dbReference type="SUPFAM" id="SSF53822">
    <property type="entry name" value="Periplasmic binding protein-like I"/>
    <property type="match status" value="1"/>
</dbReference>
<evidence type="ECO:0000256" key="1">
    <source>
        <dbReference type="ARBA" id="ARBA00022729"/>
    </source>
</evidence>
<organism evidence="3">
    <name type="scientific">anaerobic digester metagenome</name>
    <dbReference type="NCBI Taxonomy" id="1263854"/>
    <lineage>
        <taxon>unclassified sequences</taxon>
        <taxon>metagenomes</taxon>
        <taxon>ecological metagenomes</taxon>
    </lineage>
</organism>
<dbReference type="Pfam" id="PF13458">
    <property type="entry name" value="Peripla_BP_6"/>
    <property type="match status" value="1"/>
</dbReference>
<keyword evidence="1" id="KW-0732">Signal</keyword>
<dbReference type="CDD" id="cd06343">
    <property type="entry name" value="PBP1_ABC_ligand_binding-like"/>
    <property type="match status" value="1"/>
</dbReference>
<evidence type="ECO:0000313" key="3">
    <source>
        <dbReference type="EMBL" id="VFU14880.1"/>
    </source>
</evidence>
<reference evidence="3" key="1">
    <citation type="submission" date="2019-03" db="EMBL/GenBank/DDBJ databases">
        <authorList>
            <person name="Hao L."/>
        </authorList>
    </citation>
    <scope>NUCLEOTIDE SEQUENCE</scope>
</reference>